<reference evidence="10 11" key="1">
    <citation type="submission" date="2021-06" db="EMBL/GenBank/DDBJ databases">
        <title>Caerostris darwini draft genome.</title>
        <authorList>
            <person name="Kono N."/>
            <person name="Arakawa K."/>
        </authorList>
    </citation>
    <scope>NUCLEOTIDE SEQUENCE [LARGE SCALE GENOMIC DNA]</scope>
</reference>
<sequence length="420" mass="47975">MSTLSSSFLLLSKRSFTIGKVSPQYKFSPSFHYQKRCLCTDKSNNGGNSKKDDKVSQKDTRSSTTTKGSKFKERVKQDVDTVAAAKKKLFNLLEGMAESSGNKNEVSSNLKLAKPVKKSILSKQKIQKAEVERRMLEKYPHLKIEKAAKKVAYSIDGDQAKTLSELNEKLRKMNLIPSPPQSSADVKDDTVLSQETEENLMSSVKKVASTVTDGTPPRMSKFAQRLGRLSAEGKLSDQPERPINAMLKGMIVEKQIQQRKSKGFIERTSTELPPSRQRSRINIFDSPPLDVFKLEETTTDLKKTVWQSLEEKELKLLIQYAPKNGFEEMMMWTEQGKHWTFPIDNQRDLAGEENVSFHEHVFLEKHLHGFSKKHNIPHFMELVTVGLSKNPYISVERKIQTINWFRDYFKEKEQLKVIGA</sequence>
<dbReference type="Proteomes" id="UP001054837">
    <property type="component" value="Unassembled WGS sequence"/>
</dbReference>
<keyword evidence="6" id="KW-0687">Ribonucleoprotein</keyword>
<keyword evidence="4 10" id="KW-0689">Ribosomal protein</keyword>
<evidence type="ECO:0000256" key="1">
    <source>
        <dbReference type="ARBA" id="ARBA00004173"/>
    </source>
</evidence>
<evidence type="ECO:0000313" key="11">
    <source>
        <dbReference type="Proteomes" id="UP001054837"/>
    </source>
</evidence>
<keyword evidence="3" id="KW-0809">Transit peptide</keyword>
<organism evidence="10 11">
    <name type="scientific">Caerostris darwini</name>
    <dbReference type="NCBI Taxonomy" id="1538125"/>
    <lineage>
        <taxon>Eukaryota</taxon>
        <taxon>Metazoa</taxon>
        <taxon>Ecdysozoa</taxon>
        <taxon>Arthropoda</taxon>
        <taxon>Chelicerata</taxon>
        <taxon>Arachnida</taxon>
        <taxon>Araneae</taxon>
        <taxon>Araneomorphae</taxon>
        <taxon>Entelegynae</taxon>
        <taxon>Araneoidea</taxon>
        <taxon>Araneidae</taxon>
        <taxon>Caerostris</taxon>
    </lineage>
</organism>
<evidence type="ECO:0000313" key="10">
    <source>
        <dbReference type="EMBL" id="GIY27409.1"/>
    </source>
</evidence>
<keyword evidence="11" id="KW-1185">Reference proteome</keyword>
<accession>A0AAV4S0C2</accession>
<gene>
    <name evidence="10" type="primary">MRPS31</name>
    <name evidence="10" type="ORF">CDAR_52491</name>
</gene>
<dbReference type="GO" id="GO:0003735">
    <property type="term" value="F:structural constituent of ribosome"/>
    <property type="evidence" value="ECO:0007669"/>
    <property type="project" value="InterPro"/>
</dbReference>
<dbReference type="GO" id="GO:0005763">
    <property type="term" value="C:mitochondrial small ribosomal subunit"/>
    <property type="evidence" value="ECO:0007669"/>
    <property type="project" value="InterPro"/>
</dbReference>
<dbReference type="PANTHER" id="PTHR13231:SF3">
    <property type="entry name" value="SMALL RIBOSOMAL SUBUNIT PROTEIN MS31"/>
    <property type="match status" value="1"/>
</dbReference>
<evidence type="ECO:0000256" key="7">
    <source>
        <dbReference type="ARBA" id="ARBA00035133"/>
    </source>
</evidence>
<dbReference type="Pfam" id="PF15433">
    <property type="entry name" value="MRP-S31"/>
    <property type="match status" value="1"/>
</dbReference>
<protein>
    <recommendedName>
        <fullName evidence="7">Small ribosomal subunit protein mS31</fullName>
    </recommendedName>
    <alternativeName>
        <fullName evidence="8">28S ribosomal protein S31, mitochondrial</fullName>
    </alternativeName>
</protein>
<keyword evidence="5" id="KW-0496">Mitochondrion</keyword>
<feature type="region of interest" description="Disordered" evidence="9">
    <location>
        <begin position="42"/>
        <end position="72"/>
    </location>
</feature>
<dbReference type="InterPro" id="IPR026299">
    <property type="entry name" value="MRP-S31"/>
</dbReference>
<name>A0AAV4S0C2_9ARAC</name>
<dbReference type="EMBL" id="BPLQ01007050">
    <property type="protein sequence ID" value="GIY27409.1"/>
    <property type="molecule type" value="Genomic_DNA"/>
</dbReference>
<dbReference type="AlphaFoldDB" id="A0AAV4S0C2"/>
<feature type="compositionally biased region" description="Basic and acidic residues" evidence="9">
    <location>
        <begin position="49"/>
        <end position="61"/>
    </location>
</feature>
<comment type="subcellular location">
    <subcellularLocation>
        <location evidence="1">Mitochondrion</location>
    </subcellularLocation>
</comment>
<dbReference type="PANTHER" id="PTHR13231">
    <property type="entry name" value="MITOCHONDRIAL RIBOSOMAL PROTEIN S31"/>
    <property type="match status" value="1"/>
</dbReference>
<evidence type="ECO:0000256" key="3">
    <source>
        <dbReference type="ARBA" id="ARBA00022946"/>
    </source>
</evidence>
<evidence type="ECO:0000256" key="9">
    <source>
        <dbReference type="SAM" id="MobiDB-lite"/>
    </source>
</evidence>
<evidence type="ECO:0000256" key="2">
    <source>
        <dbReference type="ARBA" id="ARBA00011057"/>
    </source>
</evidence>
<comment type="similarity">
    <text evidence="2">Belongs to the mitochondrion-specific ribosomal protein mS31 family.</text>
</comment>
<evidence type="ECO:0000256" key="4">
    <source>
        <dbReference type="ARBA" id="ARBA00022980"/>
    </source>
</evidence>
<evidence type="ECO:0000256" key="5">
    <source>
        <dbReference type="ARBA" id="ARBA00023128"/>
    </source>
</evidence>
<comment type="caution">
    <text evidence="10">The sequence shown here is derived from an EMBL/GenBank/DDBJ whole genome shotgun (WGS) entry which is preliminary data.</text>
</comment>
<evidence type="ECO:0000256" key="6">
    <source>
        <dbReference type="ARBA" id="ARBA00023274"/>
    </source>
</evidence>
<evidence type="ECO:0000256" key="8">
    <source>
        <dbReference type="ARBA" id="ARBA00035363"/>
    </source>
</evidence>
<proteinExistence type="inferred from homology"/>